<comment type="subunit">
    <text evidence="8">Heteromultimer composed of small subunits (RfcS) and large subunits (RfcL).</text>
</comment>
<keyword evidence="11" id="KW-1185">Reference proteome</keyword>
<evidence type="ECO:0000256" key="1">
    <source>
        <dbReference type="ARBA" id="ARBA00006116"/>
    </source>
</evidence>
<feature type="binding site" evidence="8">
    <location>
        <begin position="42"/>
        <end position="49"/>
    </location>
    <ligand>
        <name>ATP</name>
        <dbReference type="ChEBI" id="CHEBI:30616"/>
    </ligand>
</feature>
<reference evidence="11" key="1">
    <citation type="submission" date="2019-05" db="EMBL/GenBank/DDBJ databases">
        <title>Candidatus Nanohalobium constans, a novel model system to study the DPANN nano-sized archaea: genomic and physiological characterization of a nanoarchaeon co-cultured with its chitinotrophic host.</title>
        <authorList>
            <person name="La Cono V."/>
            <person name="Arcadi E."/>
            <person name="Crisafi F."/>
            <person name="Denaro R."/>
            <person name="La Spada G."/>
            <person name="Messina E."/>
            <person name="Smedile F."/>
            <person name="Toshchakov S.V."/>
            <person name="Shevchenko M.A."/>
            <person name="Golyshin P.N."/>
            <person name="Golyshina O.V."/>
            <person name="Ferrer M."/>
            <person name="Rohde M."/>
            <person name="Mushegian A."/>
            <person name="Sorokin D.Y."/>
            <person name="Giuliano L."/>
            <person name="Yakimov M.M."/>
        </authorList>
    </citation>
    <scope>NUCLEOTIDE SEQUENCE [LARGE SCALE GENOMIC DNA]</scope>
    <source>
        <strain evidence="11">LC1Nh</strain>
    </source>
</reference>
<dbReference type="SUPFAM" id="SSF48019">
    <property type="entry name" value="post-AAA+ oligomerization domain-like"/>
    <property type="match status" value="1"/>
</dbReference>
<name>A0A5Q0UFA3_9ARCH</name>
<evidence type="ECO:0000256" key="4">
    <source>
        <dbReference type="ARBA" id="ARBA00022705"/>
    </source>
</evidence>
<comment type="similarity">
    <text evidence="1">Belongs to the activator 1 large subunit family.</text>
</comment>
<dbReference type="InterPro" id="IPR047854">
    <property type="entry name" value="RFC_lid"/>
</dbReference>
<evidence type="ECO:0000256" key="8">
    <source>
        <dbReference type="HAMAP-Rule" id="MF_01508"/>
    </source>
</evidence>
<evidence type="ECO:0000313" key="11">
    <source>
        <dbReference type="Proteomes" id="UP000377803"/>
    </source>
</evidence>
<dbReference type="Gene3D" id="1.20.272.10">
    <property type="match status" value="1"/>
</dbReference>
<dbReference type="Proteomes" id="UP000377803">
    <property type="component" value="Chromosome"/>
</dbReference>
<dbReference type="GO" id="GO:0005663">
    <property type="term" value="C:DNA replication factor C complex"/>
    <property type="evidence" value="ECO:0007669"/>
    <property type="project" value="InterPro"/>
</dbReference>
<evidence type="ECO:0000256" key="2">
    <source>
        <dbReference type="ARBA" id="ARBA00006878"/>
    </source>
</evidence>
<evidence type="ECO:0000256" key="3">
    <source>
        <dbReference type="ARBA" id="ARBA00014793"/>
    </source>
</evidence>
<organism evidence="10 11">
    <name type="scientific">Candidatus Nanohalobium constans</name>
    <dbReference type="NCBI Taxonomy" id="2565781"/>
    <lineage>
        <taxon>Archaea</taxon>
        <taxon>Candidatus Nanohalarchaeota</taxon>
        <taxon>Candidatus Nanohalobia</taxon>
        <taxon>Candidatus Nanohalobiales</taxon>
        <taxon>Candidatus Nanohalobiaceae</taxon>
        <taxon>Candidatus Nanohalobium</taxon>
    </lineage>
</organism>
<accession>A0A5Q0UFA3</accession>
<dbReference type="InterPro" id="IPR003593">
    <property type="entry name" value="AAA+_ATPase"/>
</dbReference>
<dbReference type="PANTHER" id="PTHR23389">
    <property type="entry name" value="CHROMOSOME TRANSMISSION FIDELITY FACTOR 18"/>
    <property type="match status" value="1"/>
</dbReference>
<dbReference type="EMBL" id="CP040089">
    <property type="protein sequence ID" value="QGA80257.1"/>
    <property type="molecule type" value="Genomic_DNA"/>
</dbReference>
<comment type="similarity">
    <text evidence="2 8">Belongs to the activator 1 small subunits family. RfcL subfamily.</text>
</comment>
<sequence length="395" mass="45005">MWVQKYRPETLDEYRGASSEKKELQEWIEDWEQGDKPVLLHGQAGTGKTSLVEALANDVGYELVETNASDVRTKKKLKEELKEATLQQSFYGGKKLILIDEVDGMSGNSDRGGVKEIGNIVDNSRFPVIMTANDAYDQSIRSLRNRAKEIKLDSVHTNSIAAHLREILDNEGIDYEDGAPKRIARSAGGQMRSAINDLQALALGREKLTVEDVKQQASRDDRQDIFDALKIVFKTSTASTANQATQNLDEDADTFLQWIRENAPREYQRSEDLARAYYWISEADLFNGRIRKRMNWKLMKYVFQFSTVGVALAKDEKYSGWTKYQYPSKIQRMGSSRAARNKLDSISSKMGEKLHMSQRDVKSSLPMFGDFLDHYDGLQGQLELEDEEVEFIHGF</sequence>
<evidence type="ECO:0000256" key="7">
    <source>
        <dbReference type="ARBA" id="ARBA00032141"/>
    </source>
</evidence>
<evidence type="ECO:0000256" key="6">
    <source>
        <dbReference type="ARBA" id="ARBA00022840"/>
    </source>
</evidence>
<dbReference type="SUPFAM" id="SSF52540">
    <property type="entry name" value="P-loop containing nucleoside triphosphate hydrolases"/>
    <property type="match status" value="1"/>
</dbReference>
<dbReference type="RefSeq" id="WP_153549995.1">
    <property type="nucleotide sequence ID" value="NZ_CP040089.1"/>
</dbReference>
<evidence type="ECO:0000256" key="5">
    <source>
        <dbReference type="ARBA" id="ARBA00022741"/>
    </source>
</evidence>
<dbReference type="Gene3D" id="3.40.50.300">
    <property type="entry name" value="P-loop containing nucleotide triphosphate hydrolases"/>
    <property type="match status" value="1"/>
</dbReference>
<dbReference type="GO" id="GO:0003689">
    <property type="term" value="F:DNA clamp loader activity"/>
    <property type="evidence" value="ECO:0007669"/>
    <property type="project" value="UniProtKB-UniRule"/>
</dbReference>
<dbReference type="InterPro" id="IPR023935">
    <property type="entry name" value="Rep_factor-C_lsu"/>
</dbReference>
<keyword evidence="4 8" id="KW-0235">DNA replication</keyword>
<dbReference type="GO" id="GO:0006260">
    <property type="term" value="P:DNA replication"/>
    <property type="evidence" value="ECO:0007669"/>
    <property type="project" value="UniProtKB-UniRule"/>
</dbReference>
<dbReference type="InterPro" id="IPR045085">
    <property type="entry name" value="HLD_clamp_pol_III_gamma_tau"/>
</dbReference>
<dbReference type="Pfam" id="PF08519">
    <property type="entry name" value="RFC1"/>
    <property type="match status" value="1"/>
</dbReference>
<dbReference type="Pfam" id="PF22608">
    <property type="entry name" value="DNAX_ATPase_lid"/>
    <property type="match status" value="1"/>
</dbReference>
<dbReference type="GO" id="GO:0005524">
    <property type="term" value="F:ATP binding"/>
    <property type="evidence" value="ECO:0007669"/>
    <property type="project" value="UniProtKB-UniRule"/>
</dbReference>
<dbReference type="CDD" id="cd00009">
    <property type="entry name" value="AAA"/>
    <property type="match status" value="1"/>
</dbReference>
<dbReference type="GeneID" id="42364739"/>
<dbReference type="CDD" id="cd18140">
    <property type="entry name" value="HLD_clamp_RFC"/>
    <property type="match status" value="1"/>
</dbReference>
<proteinExistence type="inferred from homology"/>
<dbReference type="InterPro" id="IPR027417">
    <property type="entry name" value="P-loop_NTPase"/>
</dbReference>
<dbReference type="PANTHER" id="PTHR23389:SF6">
    <property type="entry name" value="REPLICATION FACTOR C SUBUNIT 1"/>
    <property type="match status" value="1"/>
</dbReference>
<dbReference type="InterPro" id="IPR003959">
    <property type="entry name" value="ATPase_AAA_core"/>
</dbReference>
<evidence type="ECO:0000313" key="10">
    <source>
        <dbReference type="EMBL" id="QGA80257.1"/>
    </source>
</evidence>
<dbReference type="Pfam" id="PF00004">
    <property type="entry name" value="AAA"/>
    <property type="match status" value="1"/>
</dbReference>
<dbReference type="SMART" id="SM00382">
    <property type="entry name" value="AAA"/>
    <property type="match status" value="1"/>
</dbReference>
<dbReference type="OrthoDB" id="8658at2157"/>
<dbReference type="KEGG" id="ncon:LC1Nh_0356"/>
<evidence type="ECO:0000259" key="9">
    <source>
        <dbReference type="SMART" id="SM00382"/>
    </source>
</evidence>
<feature type="domain" description="AAA+ ATPase" evidence="9">
    <location>
        <begin position="34"/>
        <end position="174"/>
    </location>
</feature>
<dbReference type="GO" id="GO:0003677">
    <property type="term" value="F:DNA binding"/>
    <property type="evidence" value="ECO:0007669"/>
    <property type="project" value="InterPro"/>
</dbReference>
<dbReference type="GO" id="GO:0016887">
    <property type="term" value="F:ATP hydrolysis activity"/>
    <property type="evidence" value="ECO:0007669"/>
    <property type="project" value="InterPro"/>
</dbReference>
<keyword evidence="6 8" id="KW-0067">ATP-binding</keyword>
<dbReference type="NCBIfam" id="NF003229">
    <property type="entry name" value="PRK04195.1-5"/>
    <property type="match status" value="1"/>
</dbReference>
<dbReference type="Gene3D" id="1.10.8.60">
    <property type="match status" value="1"/>
</dbReference>
<gene>
    <name evidence="8 10" type="primary">rfcL</name>
    <name evidence="10" type="ORF">LC1Nh_0356</name>
</gene>
<dbReference type="InterPro" id="IPR008921">
    <property type="entry name" value="DNA_pol3_clamp-load_cplx_C"/>
</dbReference>
<dbReference type="AlphaFoldDB" id="A0A5Q0UFA3"/>
<comment type="function">
    <text evidence="8">Part of the RFC clamp loader complex which loads the PCNA sliding clamp onto DNA.</text>
</comment>
<dbReference type="HAMAP" id="MF_01508">
    <property type="entry name" value="RfcL"/>
    <property type="match status" value="1"/>
</dbReference>
<dbReference type="InterPro" id="IPR013725">
    <property type="entry name" value="DNA_replication_fac_RFC1_C"/>
</dbReference>
<keyword evidence="5 8" id="KW-0547">Nucleotide-binding</keyword>
<protein>
    <recommendedName>
        <fullName evidence="3 8">Replication factor C large subunit</fullName>
        <shortName evidence="8">RFC large subunit</shortName>
    </recommendedName>
    <alternativeName>
        <fullName evidence="7 8">Clamp loader large subunit</fullName>
    </alternativeName>
</protein>